<dbReference type="SUPFAM" id="SSF56784">
    <property type="entry name" value="HAD-like"/>
    <property type="match status" value="1"/>
</dbReference>
<dbReference type="NCBIfam" id="TIGR01549">
    <property type="entry name" value="HAD-SF-IA-v1"/>
    <property type="match status" value="1"/>
</dbReference>
<dbReference type="InterPro" id="IPR041492">
    <property type="entry name" value="HAD_2"/>
</dbReference>
<dbReference type="InterPro" id="IPR006439">
    <property type="entry name" value="HAD-SF_hydro_IA"/>
</dbReference>
<protein>
    <submittedName>
        <fullName evidence="1">HAD superfamily hydrolase (TIGR01509 family)</fullName>
    </submittedName>
</protein>
<dbReference type="InterPro" id="IPR050155">
    <property type="entry name" value="HAD-like_hydrolase_sf"/>
</dbReference>
<dbReference type="InterPro" id="IPR036412">
    <property type="entry name" value="HAD-like_sf"/>
</dbReference>
<dbReference type="SFLD" id="SFLDS00003">
    <property type="entry name" value="Haloacid_Dehalogenase"/>
    <property type="match status" value="1"/>
</dbReference>
<dbReference type="PRINTS" id="PR00413">
    <property type="entry name" value="HADHALOGNASE"/>
</dbReference>
<organism evidence="1 2">
    <name type="scientific">Breznakia pachnodae</name>
    <dbReference type="NCBI Taxonomy" id="265178"/>
    <lineage>
        <taxon>Bacteria</taxon>
        <taxon>Bacillati</taxon>
        <taxon>Bacillota</taxon>
        <taxon>Erysipelotrichia</taxon>
        <taxon>Erysipelotrichales</taxon>
        <taxon>Erysipelotrichaceae</taxon>
        <taxon>Breznakia</taxon>
    </lineage>
</organism>
<dbReference type="Gene3D" id="3.40.50.1000">
    <property type="entry name" value="HAD superfamily/HAD-like"/>
    <property type="match status" value="1"/>
</dbReference>
<gene>
    <name evidence="1" type="ORF">J2S15_000882</name>
</gene>
<dbReference type="CDD" id="cd07505">
    <property type="entry name" value="HAD_BPGM-like"/>
    <property type="match status" value="1"/>
</dbReference>
<accession>A0ABU0DZU2</accession>
<dbReference type="SFLD" id="SFLDG01135">
    <property type="entry name" value="C1.5.6:_HAD__Beta-PGM__Phospha"/>
    <property type="match status" value="1"/>
</dbReference>
<dbReference type="SFLD" id="SFLDG01129">
    <property type="entry name" value="C1.5:_HAD__Beta-PGM__Phosphata"/>
    <property type="match status" value="1"/>
</dbReference>
<comment type="caution">
    <text evidence="1">The sequence shown here is derived from an EMBL/GenBank/DDBJ whole genome shotgun (WGS) entry which is preliminary data.</text>
</comment>
<keyword evidence="1" id="KW-0378">Hydrolase</keyword>
<dbReference type="InterPro" id="IPR023214">
    <property type="entry name" value="HAD_sf"/>
</dbReference>
<reference evidence="1 2" key="1">
    <citation type="submission" date="2023-07" db="EMBL/GenBank/DDBJ databases">
        <title>Genomic Encyclopedia of Type Strains, Phase IV (KMG-IV): sequencing the most valuable type-strain genomes for metagenomic binning, comparative biology and taxonomic classification.</title>
        <authorList>
            <person name="Goeker M."/>
        </authorList>
    </citation>
    <scope>NUCLEOTIDE SEQUENCE [LARGE SCALE GENOMIC DNA]</scope>
    <source>
        <strain evidence="1 2">DSM 16784</strain>
    </source>
</reference>
<dbReference type="Gene3D" id="1.10.150.240">
    <property type="entry name" value="Putative phosphatase, domain 2"/>
    <property type="match status" value="1"/>
</dbReference>
<dbReference type="EMBL" id="JAUSUR010000001">
    <property type="protein sequence ID" value="MDQ0360151.1"/>
    <property type="molecule type" value="Genomic_DNA"/>
</dbReference>
<dbReference type="GO" id="GO:0016787">
    <property type="term" value="F:hydrolase activity"/>
    <property type="evidence" value="ECO:0007669"/>
    <property type="project" value="UniProtKB-KW"/>
</dbReference>
<dbReference type="PANTHER" id="PTHR43434">
    <property type="entry name" value="PHOSPHOGLYCOLATE PHOSPHATASE"/>
    <property type="match status" value="1"/>
</dbReference>
<dbReference type="NCBIfam" id="TIGR01509">
    <property type="entry name" value="HAD-SF-IA-v3"/>
    <property type="match status" value="1"/>
</dbReference>
<dbReference type="RefSeq" id="WP_307405815.1">
    <property type="nucleotide sequence ID" value="NZ_JAUSUR010000001.1"/>
</dbReference>
<name>A0ABU0DZU2_9FIRM</name>
<proteinExistence type="predicted"/>
<sequence>MIKYVIFDMDGVLIDSEIVYMKLFQSFLKENGVTVHLNELHFLAGSSRKVEDQFMKEKLQISENEAKRRKYEFYNRNPVDYLSIRKRYVVELLDYLKEQDIKIALASSSPKDNIEEVLNACEIQSYFSIIASGEDFHETKPNPEIYEYTIKKLGAKKEEVLVIEDSVYGIQAGKNANLKVIALEDKILQHDTSQADYVIEDLCEVIDIIKREE</sequence>
<keyword evidence="2" id="KW-1185">Reference proteome</keyword>
<dbReference type="InterPro" id="IPR023198">
    <property type="entry name" value="PGP-like_dom2"/>
</dbReference>
<evidence type="ECO:0000313" key="1">
    <source>
        <dbReference type="EMBL" id="MDQ0360151.1"/>
    </source>
</evidence>
<dbReference type="Proteomes" id="UP001230220">
    <property type="component" value="Unassembled WGS sequence"/>
</dbReference>
<dbReference type="Pfam" id="PF13419">
    <property type="entry name" value="HAD_2"/>
    <property type="match status" value="1"/>
</dbReference>
<evidence type="ECO:0000313" key="2">
    <source>
        <dbReference type="Proteomes" id="UP001230220"/>
    </source>
</evidence>
<dbReference type="PANTHER" id="PTHR43434:SF1">
    <property type="entry name" value="PHOSPHOGLYCOLATE PHOSPHATASE"/>
    <property type="match status" value="1"/>
</dbReference>